<organism evidence="11 12">
    <name type="scientific">Fusobacterium periodonticum ATCC 33693</name>
    <dbReference type="NCBI Taxonomy" id="546275"/>
    <lineage>
        <taxon>Bacteria</taxon>
        <taxon>Fusobacteriati</taxon>
        <taxon>Fusobacteriota</taxon>
        <taxon>Fusobacteriia</taxon>
        <taxon>Fusobacteriales</taxon>
        <taxon>Fusobacteriaceae</taxon>
        <taxon>Fusobacterium</taxon>
    </lineage>
</organism>
<dbReference type="GO" id="GO:0003677">
    <property type="term" value="F:DNA binding"/>
    <property type="evidence" value="ECO:0007669"/>
    <property type="project" value="UniProtKB-KW"/>
</dbReference>
<protein>
    <recommendedName>
        <fullName evidence="1">site-specific DNA-methyltransferase (adenine-specific)</fullName>
        <ecNumber evidence="1">2.1.1.72</ecNumber>
    </recommendedName>
</protein>
<dbReference type="Pfam" id="PF12950">
    <property type="entry name" value="TaqI_C"/>
    <property type="match status" value="1"/>
</dbReference>
<evidence type="ECO:0000256" key="5">
    <source>
        <dbReference type="ARBA" id="ARBA00022747"/>
    </source>
</evidence>
<evidence type="ECO:0000259" key="8">
    <source>
        <dbReference type="Pfam" id="PF07669"/>
    </source>
</evidence>
<keyword evidence="3" id="KW-0808">Transferase</keyword>
<dbReference type="GO" id="GO:0009007">
    <property type="term" value="F:site-specific DNA-methyltransferase (adenine-specific) activity"/>
    <property type="evidence" value="ECO:0007669"/>
    <property type="project" value="UniProtKB-EC"/>
</dbReference>
<dbReference type="eggNOG" id="COG0827">
    <property type="taxonomic scope" value="Bacteria"/>
</dbReference>
<evidence type="ECO:0000259" key="10">
    <source>
        <dbReference type="Pfam" id="PF20464"/>
    </source>
</evidence>
<dbReference type="PANTHER" id="PTHR33841">
    <property type="entry name" value="DNA METHYLTRANSFERASE YEEA-RELATED"/>
    <property type="match status" value="1"/>
</dbReference>
<dbReference type="HOGENOM" id="CLU_002539_2_0_0"/>
<feature type="domain" description="MmeI-like N-terminal" evidence="10">
    <location>
        <begin position="43"/>
        <end position="185"/>
    </location>
</feature>
<evidence type="ECO:0000313" key="11">
    <source>
        <dbReference type="EMBL" id="EFE87872.1"/>
    </source>
</evidence>
<keyword evidence="11" id="KW-0378">Hydrolase</keyword>
<evidence type="ECO:0000256" key="4">
    <source>
        <dbReference type="ARBA" id="ARBA00022691"/>
    </source>
</evidence>
<dbReference type="InterPro" id="IPR025931">
    <property type="entry name" value="TaqI_C"/>
</dbReference>
<keyword evidence="6" id="KW-0238">DNA-binding</keyword>
<dbReference type="SUPFAM" id="SSF116734">
    <property type="entry name" value="DNA methylase specificity domain"/>
    <property type="match status" value="1"/>
</dbReference>
<keyword evidence="11" id="KW-0540">Nuclease</keyword>
<dbReference type="Pfam" id="PF07669">
    <property type="entry name" value="Eco57I"/>
    <property type="match status" value="1"/>
</dbReference>
<dbReference type="STRING" id="546275.FUSPEROL_00163"/>
<dbReference type="PROSITE" id="PS00092">
    <property type="entry name" value="N6_MTASE"/>
    <property type="match status" value="1"/>
</dbReference>
<dbReference type="GO" id="GO:0032259">
    <property type="term" value="P:methylation"/>
    <property type="evidence" value="ECO:0007669"/>
    <property type="project" value="UniProtKB-KW"/>
</dbReference>
<proteinExistence type="predicted"/>
<keyword evidence="4" id="KW-0949">S-adenosyl-L-methionine</keyword>
<keyword evidence="5" id="KW-0680">Restriction system</keyword>
<dbReference type="SUPFAM" id="SSF53335">
    <property type="entry name" value="S-adenosyl-L-methionine-dependent methyltransferases"/>
    <property type="match status" value="1"/>
</dbReference>
<sequence length="1011" mass="119130">MNNLFNQKLLVQKAQEEINLNDYIEKREVLNNWINSLEKGILAKSKEEEFQGEFLNDIFSLILGALNKSSGKDEWNLQRETKTKIDGQKADGVIGFFDINEKDDVRAVIELKGPTISLDQRQKRSGDTRTPVEQAFNYAPKYGKNCQWVIVSNYKEIRLYRSNDMTEYEVFFLENLKDDLEFQKFVYILSFEALVGTTDKKAKALELSEEYQKNQIEIEKKFYNEYRNIRLHIFENIKENNPEINENLLLEKVQKLLDRFLFICFCEDKGLLEKDFFNTILKKGKDFGSIFDIFKVFCNWINLGNPKENIAHFNGGLFKNDDVLNSLNIDDKVFEELKKISDYDFDSDLNVNILGHIFEQSISDIEELKKSISGEEFDQKKSKRKKDGIFYTPQYITKYIVENSIKNWLDDKRKELGEDDLPKLNEKDYIFDIAKKNYTKNYRKHIEFWQQYREAVRNIKVIDPACGSGAFLITAFEFLLNYNKYLDDKIFDLVGTSDLFSDRTKEILQNNIFGVDLNKESVEITKLSLWLKTADKNKTLASLENNIKCGNSLIDDPEIAGDLAFNWEKEFPEVFANGGFDIVVGNPPYVLCQPSNTNEKILKFYNNFEVSSYKIDLYHLFFEKGIILSKNNGYISFITPNTYLVNKYNLKLREFILRNTQIKEIINYKNIVFEDANVDVSTIILKKSKYTDENVKILLSSKNENKIVLEKQQNDWLKDDEKIFNLRKEFPINFSNCISLKEIAKTYFGIQAFDKKSSISQKKENEKYLPMIDGANVFRYQFSKYNQYFNFIDDNIKSGGDYKVYEKERIVIRQIGKTPIIGYCEANILTSNTIYNIFSITDKFNLKYIFTLLNSKLLKKYWEYKYNDNKNLFPKIKGYQLDDLPLVNIPLEKQQPFIEKADKMLSLNRELQDLSQKFQRMVLRKFDLEKLSTKLQEWHLLDFSDFIKELKRLKVKLSLSQESEWEEYFLEEKSKAIAIDSEIKATDKEIDSMVYKLYDLTDEEIKIIEEE</sequence>
<dbReference type="GO" id="GO:0009307">
    <property type="term" value="P:DNA restriction-modification system"/>
    <property type="evidence" value="ECO:0007669"/>
    <property type="project" value="UniProtKB-KW"/>
</dbReference>
<dbReference type="OrthoDB" id="32195at2"/>
<name>D4CS05_9FUSO</name>
<dbReference type="EMBL" id="ACJY01000023">
    <property type="protein sequence ID" value="EFE87872.1"/>
    <property type="molecule type" value="Genomic_DNA"/>
</dbReference>
<dbReference type="InterPro" id="IPR046817">
    <property type="entry name" value="MmeI_N"/>
</dbReference>
<evidence type="ECO:0000259" key="9">
    <source>
        <dbReference type="Pfam" id="PF12950"/>
    </source>
</evidence>
<dbReference type="Proteomes" id="UP000003748">
    <property type="component" value="Unassembled WGS sequence"/>
</dbReference>
<dbReference type="InterPro" id="IPR002052">
    <property type="entry name" value="DNA_methylase_N6_adenine_CS"/>
</dbReference>
<gene>
    <name evidence="11" type="ORF">FUSPEROL_00163</name>
</gene>
<reference evidence="11 12" key="1">
    <citation type="submission" date="2010-02" db="EMBL/GenBank/DDBJ databases">
        <authorList>
            <person name="Weinstock G."/>
            <person name="Sodergren E."/>
            <person name="Clifton S."/>
            <person name="Fulton L."/>
            <person name="Fulton B."/>
            <person name="Courtney L."/>
            <person name="Fronick C."/>
            <person name="Harrison M."/>
            <person name="Strong C."/>
            <person name="Farmer C."/>
            <person name="Delahaunty K."/>
            <person name="Markovic C."/>
            <person name="Hall O."/>
            <person name="Minx P."/>
            <person name="Tomlinson C."/>
            <person name="Mitreva M."/>
            <person name="Nelson J."/>
            <person name="Hou S."/>
            <person name="Wollam A."/>
            <person name="Pepin K.H."/>
            <person name="Johnson M."/>
            <person name="Bhonagiri V."/>
            <person name="Zhang X."/>
            <person name="Suruliraj S."/>
            <person name="Warren W."/>
            <person name="Chinwalla A."/>
            <person name="Mardis E.R."/>
            <person name="Wilson R.K."/>
        </authorList>
    </citation>
    <scope>NUCLEOTIDE SEQUENCE [LARGE SCALE GENOMIC DNA]</scope>
    <source>
        <strain evidence="11 12">ATCC 33693</strain>
    </source>
</reference>
<evidence type="ECO:0000256" key="1">
    <source>
        <dbReference type="ARBA" id="ARBA00011900"/>
    </source>
</evidence>
<keyword evidence="11" id="KW-0255">Endonuclease</keyword>
<comment type="catalytic activity">
    <reaction evidence="7">
        <text>a 2'-deoxyadenosine in DNA + S-adenosyl-L-methionine = an N(6)-methyl-2'-deoxyadenosine in DNA + S-adenosyl-L-homocysteine + H(+)</text>
        <dbReference type="Rhea" id="RHEA:15197"/>
        <dbReference type="Rhea" id="RHEA-COMP:12418"/>
        <dbReference type="Rhea" id="RHEA-COMP:12419"/>
        <dbReference type="ChEBI" id="CHEBI:15378"/>
        <dbReference type="ChEBI" id="CHEBI:57856"/>
        <dbReference type="ChEBI" id="CHEBI:59789"/>
        <dbReference type="ChEBI" id="CHEBI:90615"/>
        <dbReference type="ChEBI" id="CHEBI:90616"/>
        <dbReference type="EC" id="2.1.1.72"/>
    </reaction>
</comment>
<dbReference type="GeneID" id="78418488"/>
<evidence type="ECO:0000256" key="7">
    <source>
        <dbReference type="ARBA" id="ARBA00047942"/>
    </source>
</evidence>
<dbReference type="PRINTS" id="PR00507">
    <property type="entry name" value="N12N6MTFRASE"/>
</dbReference>
<dbReference type="Gene3D" id="3.40.50.150">
    <property type="entry name" value="Vaccinia Virus protein VP39"/>
    <property type="match status" value="1"/>
</dbReference>
<dbReference type="AlphaFoldDB" id="D4CS05"/>
<dbReference type="InterPro" id="IPR050953">
    <property type="entry name" value="N4_N6_ade-DNA_methylase"/>
</dbReference>
<comment type="caution">
    <text evidence="11">The sequence shown here is derived from an EMBL/GenBank/DDBJ whole genome shotgun (WGS) entry which is preliminary data.</text>
</comment>
<dbReference type="eggNOG" id="COG1002">
    <property type="taxonomic scope" value="Bacteria"/>
</dbReference>
<evidence type="ECO:0000256" key="2">
    <source>
        <dbReference type="ARBA" id="ARBA00022603"/>
    </source>
</evidence>
<dbReference type="Pfam" id="PF20464">
    <property type="entry name" value="MmeI_N"/>
    <property type="match status" value="1"/>
</dbReference>
<dbReference type="PANTHER" id="PTHR33841:SF1">
    <property type="entry name" value="DNA METHYLTRANSFERASE A"/>
    <property type="match status" value="1"/>
</dbReference>
<evidence type="ECO:0000256" key="6">
    <source>
        <dbReference type="ARBA" id="ARBA00023125"/>
    </source>
</evidence>
<feature type="domain" description="TaqI-like C-terminal specificity" evidence="9">
    <location>
        <begin position="770"/>
        <end position="886"/>
    </location>
</feature>
<dbReference type="GO" id="GO:0004519">
    <property type="term" value="F:endonuclease activity"/>
    <property type="evidence" value="ECO:0007669"/>
    <property type="project" value="UniProtKB-KW"/>
</dbReference>
<dbReference type="EC" id="2.1.1.72" evidence="1"/>
<evidence type="ECO:0000313" key="12">
    <source>
        <dbReference type="Proteomes" id="UP000003748"/>
    </source>
</evidence>
<feature type="domain" description="Type II methyltransferase M.TaqI-like" evidence="8">
    <location>
        <begin position="510"/>
        <end position="671"/>
    </location>
</feature>
<accession>D4CS05</accession>
<evidence type="ECO:0000256" key="3">
    <source>
        <dbReference type="ARBA" id="ARBA00022679"/>
    </source>
</evidence>
<dbReference type="InterPro" id="IPR029063">
    <property type="entry name" value="SAM-dependent_MTases_sf"/>
</dbReference>
<dbReference type="RefSeq" id="WP_005970665.1">
    <property type="nucleotide sequence ID" value="NZ_GG665892.1"/>
</dbReference>
<keyword evidence="2" id="KW-0489">Methyltransferase</keyword>
<dbReference type="InterPro" id="IPR011639">
    <property type="entry name" value="MethylTrfase_TaqI-like_dom"/>
</dbReference>